<evidence type="ECO:0000256" key="2">
    <source>
        <dbReference type="SAM" id="Phobius"/>
    </source>
</evidence>
<reference evidence="3 4" key="1">
    <citation type="submission" date="2011-07" db="EMBL/GenBank/DDBJ databases">
        <title>Genome Sequence of Propionibacterium acnes SK182B-JCVI.</title>
        <authorList>
            <person name="Durkin A.S."/>
            <person name="Madupu R."/>
            <person name="Hostetler J."/>
            <person name="Radune D."/>
            <person name="Torralba M."/>
            <person name="Methe B."/>
            <person name="Sutton G."/>
            <person name="Strausberg R.L."/>
            <person name="Nelson K.E."/>
        </authorList>
    </citation>
    <scope>NUCLEOTIDE SEQUENCE [LARGE SCALE GENOMIC DNA]</scope>
    <source>
        <strain evidence="3 4">SK182B-JCVI</strain>
    </source>
</reference>
<gene>
    <name evidence="3" type="ORF">HMPREF1162_2213</name>
</gene>
<dbReference type="Proteomes" id="UP000007832">
    <property type="component" value="Unassembled WGS sequence"/>
</dbReference>
<sequence>MRCHQGMYGAHVPASQNKFSKIDWDAALESVGLSTYYTSDYLEPSDNAIEINNSSEKEVLHVRPLQEKQTTANHWGWNGVVWFRPDAAGDLSGGWPPNRTPVNGPWPSLGTGNRMLPQDRGLIEKDSVVDGAIAYIGYEKMQDMRFCTDNDNSVPMAYHVCLGDAALHPRTHYDPKTHQPCPGWTLTPQYADGTVNGCIPKSPPGPAPKPDPHAGSHHRHGRSPAHGGSSGGGHGPGVHHGPAIHRGGSAGHAGRRDVAGAHAGVSARRGKAPYARLSARPSASASSSVSRSASPSPSTSVSRSAFLSPSASASAGGSRVWGSERQGPTASSDHRDVPGWAWGASGAVLVAAGVLMWWLMRGRHHRREDDEIDSGDVE</sequence>
<name>F9NV57_9ACTN</name>
<dbReference type="PATRIC" id="fig|1051006.4.peg.1058"/>
<organism evidence="3 4">
    <name type="scientific">[Propionibacterium] namnetense SK182B-JCVI</name>
    <dbReference type="NCBI Taxonomy" id="1051006"/>
    <lineage>
        <taxon>Bacteria</taxon>
        <taxon>Bacillati</taxon>
        <taxon>Actinomycetota</taxon>
        <taxon>Actinomycetes</taxon>
        <taxon>Propionibacteriales</taxon>
        <taxon>Propionibacteriaceae</taxon>
        <taxon>Cutibacterium</taxon>
    </lineage>
</organism>
<keyword evidence="2" id="KW-0812">Transmembrane</keyword>
<protein>
    <submittedName>
        <fullName evidence="3">Uncharacterized protein</fullName>
    </submittedName>
</protein>
<evidence type="ECO:0000313" key="4">
    <source>
        <dbReference type="Proteomes" id="UP000007832"/>
    </source>
</evidence>
<keyword evidence="2" id="KW-0472">Membrane</keyword>
<keyword evidence="2" id="KW-1133">Transmembrane helix</keyword>
<feature type="transmembrane region" description="Helical" evidence="2">
    <location>
        <begin position="339"/>
        <end position="359"/>
    </location>
</feature>
<proteinExistence type="predicted"/>
<evidence type="ECO:0000256" key="1">
    <source>
        <dbReference type="SAM" id="MobiDB-lite"/>
    </source>
</evidence>
<feature type="compositionally biased region" description="Low complexity" evidence="1">
    <location>
        <begin position="272"/>
        <end position="323"/>
    </location>
</feature>
<dbReference type="EMBL" id="AFUN01000026">
    <property type="protein sequence ID" value="EGR97128.1"/>
    <property type="molecule type" value="Genomic_DNA"/>
</dbReference>
<feature type="compositionally biased region" description="Gly residues" evidence="1">
    <location>
        <begin position="228"/>
        <end position="238"/>
    </location>
</feature>
<comment type="caution">
    <text evidence="3">The sequence shown here is derived from an EMBL/GenBank/DDBJ whole genome shotgun (WGS) entry which is preliminary data.</text>
</comment>
<dbReference type="STRING" id="1574624.GCA_001642025_01444"/>
<evidence type="ECO:0000313" key="3">
    <source>
        <dbReference type="EMBL" id="EGR97128.1"/>
    </source>
</evidence>
<dbReference type="AlphaFoldDB" id="F9NV57"/>
<feature type="region of interest" description="Disordered" evidence="1">
    <location>
        <begin position="195"/>
        <end position="335"/>
    </location>
</feature>
<accession>F9NV57</accession>